<dbReference type="PROSITE" id="PS50837">
    <property type="entry name" value="NACHT"/>
    <property type="match status" value="1"/>
</dbReference>
<gene>
    <name evidence="3" type="ORF">AB5J49_16240</name>
</gene>
<evidence type="ECO:0000256" key="1">
    <source>
        <dbReference type="SAM" id="Phobius"/>
    </source>
</evidence>
<accession>A0AB39PVJ7</accession>
<feature type="transmembrane region" description="Helical" evidence="1">
    <location>
        <begin position="12"/>
        <end position="30"/>
    </location>
</feature>
<dbReference type="Gene3D" id="3.40.50.300">
    <property type="entry name" value="P-loop containing nucleotide triphosphate hydrolases"/>
    <property type="match status" value="1"/>
</dbReference>
<feature type="domain" description="NACHT" evidence="2">
    <location>
        <begin position="162"/>
        <end position="280"/>
    </location>
</feature>
<dbReference type="RefSeq" id="WP_369169348.1">
    <property type="nucleotide sequence ID" value="NZ_CP163439.1"/>
</dbReference>
<keyword evidence="1" id="KW-0472">Membrane</keyword>
<sequence>MRRVGGRSRQPGVGWTIGSLALVAVLFVSLETTAGLLPDAVKSVVGDTPRVIAIVLVVLVVVACTALYIRHLRAKVEAAAAAEDLGEEQVRRERAALLQRVHSTWTRDLTLRWNDAVRIEVGLQDTPTAVHDPWGPRALTTDTGTSLPDGTTMRDVFEQHGHQLLVLGAPGAGKTVHLLELTAALVQEAQADAEAPVPVFLLLTNWRGGSLEDWLISELRNRYRVSSAVASALLAQGGLCFVLDGLDEVDPEQEEECVARINAFISADGYPHCFLALSCRVADYGRLREKLTVNGAVTVQPLPVPAVHTFLNAAGTRVRALRAAAAADPDLARLLTTPLMLGIAVLAYSGVDEGSVSSSGTLEERRGLVYDAFLERMVTRDRTLRGEHTTARFGLRQVESRLLLMARVMNAYQATVVYPKDPFRLEFQAPPEVLDEIYRGRAFMRAATAPVRFLYASSSVFATAISVYTRTALPLLTRSAFPYLQKGFVTFARERALLRDSGGGVAFIHKTFQDHLARRVSALTLEQQRELLEQSRA</sequence>
<dbReference type="Pfam" id="PF05729">
    <property type="entry name" value="NACHT"/>
    <property type="match status" value="1"/>
</dbReference>
<dbReference type="InterPro" id="IPR027417">
    <property type="entry name" value="P-loop_NTPase"/>
</dbReference>
<evidence type="ECO:0000259" key="2">
    <source>
        <dbReference type="PROSITE" id="PS50837"/>
    </source>
</evidence>
<keyword evidence="1" id="KW-0812">Transmembrane</keyword>
<reference evidence="3" key="1">
    <citation type="submission" date="2024-07" db="EMBL/GenBank/DDBJ databases">
        <authorList>
            <person name="Yu S.T."/>
        </authorList>
    </citation>
    <scope>NUCLEOTIDE SEQUENCE</scope>
    <source>
        <strain evidence="3">R28</strain>
    </source>
</reference>
<organism evidence="3">
    <name type="scientific">Streptomyces sp. R28</name>
    <dbReference type="NCBI Taxonomy" id="3238628"/>
    <lineage>
        <taxon>Bacteria</taxon>
        <taxon>Bacillati</taxon>
        <taxon>Actinomycetota</taxon>
        <taxon>Actinomycetes</taxon>
        <taxon>Kitasatosporales</taxon>
        <taxon>Streptomycetaceae</taxon>
        <taxon>Streptomyces</taxon>
    </lineage>
</organism>
<evidence type="ECO:0000313" key="3">
    <source>
        <dbReference type="EMBL" id="XDQ34765.1"/>
    </source>
</evidence>
<dbReference type="EMBL" id="CP163439">
    <property type="protein sequence ID" value="XDQ34765.1"/>
    <property type="molecule type" value="Genomic_DNA"/>
</dbReference>
<keyword evidence="1" id="KW-1133">Transmembrane helix</keyword>
<protein>
    <submittedName>
        <fullName evidence="3">NACHT domain-containing NTPase</fullName>
    </submittedName>
</protein>
<name>A0AB39PVJ7_9ACTN</name>
<dbReference type="AlphaFoldDB" id="A0AB39PVJ7"/>
<proteinExistence type="predicted"/>
<feature type="transmembrane region" description="Helical" evidence="1">
    <location>
        <begin position="50"/>
        <end position="69"/>
    </location>
</feature>
<dbReference type="InterPro" id="IPR007111">
    <property type="entry name" value="NACHT_NTPase"/>
</dbReference>